<dbReference type="Proteomes" id="UP000557872">
    <property type="component" value="Unassembled WGS sequence"/>
</dbReference>
<sequence length="757" mass="86988">MIKSENPGAKWFLRLAAAFVFQTVALGVDASPEELDRFTVHWQSPSKNDSGTMPIGNGDLAANVWVEPSGDLLFYLSKSDAWSGNGRLLKLGKVRLKLEPGLIAKDAVFSQKLDLATGTIRIQTRGVNIAFWIDAHRPLVHVEVDSEKEHHAAVTFEPWRTKQRVLKGKETHSAYGLLKGPPVTVEPDKVLPSKNHSIRWFHRNQKSCYDVTLKNQHLGHLIEKYPDPLMGRTFGGMIHARGMVQRDDRTLATKNPVKQLHLQIHALTAQTETEQEWLDQLTKRKSEHDAKPLAEARQAHQAWWKQFWNRSWIYISETGAEEKQPNPSSDAYRVTQAYVLQRWINACAGRGKFPIKFNGSLFTVTGKDGGTWDPDYRRWGGCYWWQNTRLPYWSMLSSGDFDMMQPLWQQYTRVLPLLKDRVKAYYKHDGAYFSETMYFWGTFNNANFGWGNPDVHTENKYVRRYWQSGIELTMMMLDYYDHTRDDAFVKQAIIPVGEAVTTFYDEHYKRGEDGKILFDPAQSLETWQKSKNPTPVIVGLKVVIGRLLALDHGLTSVDQRKRWESILNALPEIPTKKQGGKEWILPGETYSHKQNTENTELYAIFPYRYYGLHQKDLDVAKETWRRRQIKRTGGWSQDAIKAGLLGLSKEAKGYIVSNAKRKHSGSRFPAFWGPNFDWIPDQDHGTVTMTAIQRMLLQTDEEEIYLIPAWPEGWNASFKLHAPDNTTVEACVKDGKVTHLKVQPESRKQDVIIKSAQ</sequence>
<dbReference type="SUPFAM" id="SSF48208">
    <property type="entry name" value="Six-hairpin glycosidases"/>
    <property type="match status" value="1"/>
</dbReference>
<dbReference type="InterPro" id="IPR008928">
    <property type="entry name" value="6-hairpin_glycosidase_sf"/>
</dbReference>
<organism evidence="3 4">
    <name type="scientific">Oceaniferula marina</name>
    <dbReference type="NCBI Taxonomy" id="2748318"/>
    <lineage>
        <taxon>Bacteria</taxon>
        <taxon>Pseudomonadati</taxon>
        <taxon>Verrucomicrobiota</taxon>
        <taxon>Verrucomicrobiia</taxon>
        <taxon>Verrucomicrobiales</taxon>
        <taxon>Verrucomicrobiaceae</taxon>
        <taxon>Oceaniferula</taxon>
    </lineage>
</organism>
<evidence type="ECO:0000259" key="1">
    <source>
        <dbReference type="Pfam" id="PF18961"/>
    </source>
</evidence>
<dbReference type="InterPro" id="IPR054363">
    <property type="entry name" value="GH95_cat"/>
</dbReference>
<protein>
    <recommendedName>
        <fullName evidence="5">DUF5703 domain-containing protein</fullName>
    </recommendedName>
</protein>
<evidence type="ECO:0000259" key="2">
    <source>
        <dbReference type="Pfam" id="PF22124"/>
    </source>
</evidence>
<keyword evidence="4" id="KW-1185">Reference proteome</keyword>
<evidence type="ECO:0000313" key="4">
    <source>
        <dbReference type="Proteomes" id="UP000557872"/>
    </source>
</evidence>
<dbReference type="Pfam" id="PF22124">
    <property type="entry name" value="Glyco_hydro_95_cat"/>
    <property type="match status" value="1"/>
</dbReference>
<dbReference type="GO" id="GO:0004560">
    <property type="term" value="F:alpha-L-fucosidase activity"/>
    <property type="evidence" value="ECO:0007669"/>
    <property type="project" value="TreeGrafter"/>
</dbReference>
<dbReference type="InterPro" id="IPR012341">
    <property type="entry name" value="6hp_glycosidase-like_sf"/>
</dbReference>
<dbReference type="PANTHER" id="PTHR31084">
    <property type="entry name" value="ALPHA-L-FUCOSIDASE 2"/>
    <property type="match status" value="1"/>
</dbReference>
<accession>A0A851GCE2</accession>
<evidence type="ECO:0000313" key="3">
    <source>
        <dbReference type="EMBL" id="NWK55243.1"/>
    </source>
</evidence>
<dbReference type="InterPro" id="IPR013780">
    <property type="entry name" value="Glyco_hydro_b"/>
</dbReference>
<dbReference type="Gene3D" id="1.50.10.10">
    <property type="match status" value="1"/>
</dbReference>
<feature type="domain" description="DUF5703" evidence="1">
    <location>
        <begin position="42"/>
        <end position="313"/>
    </location>
</feature>
<dbReference type="Gene3D" id="2.60.40.1180">
    <property type="entry name" value="Golgi alpha-mannosidase II"/>
    <property type="match status" value="1"/>
</dbReference>
<dbReference type="PANTHER" id="PTHR31084:SF0">
    <property type="entry name" value="ALPHA-L-FUCOSIDASE 2"/>
    <property type="match status" value="1"/>
</dbReference>
<feature type="domain" description="Glycosyl hydrolase family 95 catalytic" evidence="2">
    <location>
        <begin position="370"/>
        <end position="638"/>
    </location>
</feature>
<dbReference type="EMBL" id="JACBAZ010000002">
    <property type="protein sequence ID" value="NWK55243.1"/>
    <property type="molecule type" value="Genomic_DNA"/>
</dbReference>
<dbReference type="InterPro" id="IPR043757">
    <property type="entry name" value="DUF5703_N"/>
</dbReference>
<dbReference type="RefSeq" id="WP_178931770.1">
    <property type="nucleotide sequence ID" value="NZ_JACBAZ010000002.1"/>
</dbReference>
<dbReference type="Pfam" id="PF18961">
    <property type="entry name" value="DUF5703_N"/>
    <property type="match status" value="1"/>
</dbReference>
<dbReference type="GO" id="GO:0005975">
    <property type="term" value="P:carbohydrate metabolic process"/>
    <property type="evidence" value="ECO:0007669"/>
    <property type="project" value="InterPro"/>
</dbReference>
<proteinExistence type="predicted"/>
<reference evidence="3 4" key="1">
    <citation type="submission" date="2020-07" db="EMBL/GenBank/DDBJ databases">
        <title>Roseicoccus Jingziensis gen. nov., sp. nov., isolated from coastal seawater.</title>
        <authorList>
            <person name="Feng X."/>
        </authorList>
    </citation>
    <scope>NUCLEOTIDE SEQUENCE [LARGE SCALE GENOMIC DNA]</scope>
    <source>
        <strain evidence="3 4">N1E253</strain>
    </source>
</reference>
<evidence type="ECO:0008006" key="5">
    <source>
        <dbReference type="Google" id="ProtNLM"/>
    </source>
</evidence>
<gene>
    <name evidence="3" type="ORF">HW115_06450</name>
</gene>
<dbReference type="AlphaFoldDB" id="A0A851GCE2"/>
<name>A0A851GCE2_9BACT</name>
<comment type="caution">
    <text evidence="3">The sequence shown here is derived from an EMBL/GenBank/DDBJ whole genome shotgun (WGS) entry which is preliminary data.</text>
</comment>